<keyword evidence="1" id="KW-0812">Transmembrane</keyword>
<keyword evidence="1" id="KW-0472">Membrane</keyword>
<keyword evidence="1" id="KW-1133">Transmembrane helix</keyword>
<gene>
    <name evidence="2" type="ORF">RBH19_09630</name>
</gene>
<evidence type="ECO:0000313" key="2">
    <source>
        <dbReference type="EMBL" id="MDQ2070136.1"/>
    </source>
</evidence>
<comment type="caution">
    <text evidence="2">The sequence shown here is derived from an EMBL/GenBank/DDBJ whole genome shotgun (WGS) entry which is preliminary data.</text>
</comment>
<dbReference type="Proteomes" id="UP001239019">
    <property type="component" value="Unassembled WGS sequence"/>
</dbReference>
<organism evidence="2 3">
    <name type="scientific">Natronospira bacteriovora</name>
    <dbReference type="NCBI Taxonomy" id="3069753"/>
    <lineage>
        <taxon>Bacteria</taxon>
        <taxon>Pseudomonadati</taxon>
        <taxon>Pseudomonadota</taxon>
        <taxon>Gammaproteobacteria</taxon>
        <taxon>Natronospirales</taxon>
        <taxon>Natronospiraceae</taxon>
        <taxon>Natronospira</taxon>
    </lineage>
</organism>
<evidence type="ECO:0000313" key="3">
    <source>
        <dbReference type="Proteomes" id="UP001239019"/>
    </source>
</evidence>
<feature type="transmembrane region" description="Helical" evidence="1">
    <location>
        <begin position="78"/>
        <end position="100"/>
    </location>
</feature>
<reference evidence="2 3" key="1">
    <citation type="submission" date="2023-08" db="EMBL/GenBank/DDBJ databases">
        <title>Whole-genome sequencing of halo(alkali)philic microorganisms from hypersaline lakes.</title>
        <authorList>
            <person name="Sorokin D.Y."/>
            <person name="Abbas B."/>
            <person name="Merkel A.Y."/>
        </authorList>
    </citation>
    <scope>NUCLEOTIDE SEQUENCE [LARGE SCALE GENOMIC DNA]</scope>
    <source>
        <strain evidence="2 3">AB-CW4</strain>
    </source>
</reference>
<protein>
    <submittedName>
        <fullName evidence="2">Uncharacterized protein</fullName>
    </submittedName>
</protein>
<dbReference type="RefSeq" id="WP_306728636.1">
    <property type="nucleotide sequence ID" value="NZ_JAVDDT010000006.1"/>
</dbReference>
<sequence>MKLLEAVRAFLKWLGDVLGVFIKARPATTLTLIGAHGLARVCSILAFFIPLKVILLAGSPGVPRYFRFFVDPDLRMEWIIGLSIAAVVFYLMTHVLEVAVKRLSEKGSIDILQEANEIAVVSRHIDAARDYYSRFGGVASNLSFSLLFLALISVLIPGVAAAVVALLTLQFGFTAAVLRFLDSSRPRGLSGYIVNFSKNYLTILSAMVFFLGFAVILYPYLVGDGPNILLSLLSFLLLRQALTSLQSAVSDSISLHEERLTVNALVFRDQQLEKQEAKLSRSLRELFDKSQRQDRVSHELQRIEPELHEPDVQWEDSSIPRVNTFRILVEDVPGEFPGQLQMQVFPEKESHKLENEDFLFKHVPREALNSPPVLSRFEMPPFQAQICDYGNGEPLKQKDFRSANLKLREAIWSVSPPQALSEAFRTSKRLLHQRLNDDYVQRISVAVDTSEDEQIYKTLIADLDVIRTLLSKLPMQIFNPDLKPGAVVQRSDGGHYVMSWTKWSLEPVGVPVPRTAKRADIEGLIERMRGRRSDIPDWFTADHIHLANDSSIMEKMIGQGKYRAAMAAAARIIKNPCLKDVS</sequence>
<evidence type="ECO:0000256" key="1">
    <source>
        <dbReference type="SAM" id="Phobius"/>
    </source>
</evidence>
<feature type="transmembrane region" description="Helical" evidence="1">
    <location>
        <begin position="162"/>
        <end position="181"/>
    </location>
</feature>
<accession>A0ABU0W7X1</accession>
<proteinExistence type="predicted"/>
<name>A0ABU0W7X1_9GAMM</name>
<dbReference type="EMBL" id="JAVDDT010000006">
    <property type="protein sequence ID" value="MDQ2070136.1"/>
    <property type="molecule type" value="Genomic_DNA"/>
</dbReference>
<keyword evidence="3" id="KW-1185">Reference proteome</keyword>
<feature type="transmembrane region" description="Helical" evidence="1">
    <location>
        <begin position="38"/>
        <end position="58"/>
    </location>
</feature>
<feature type="transmembrane region" description="Helical" evidence="1">
    <location>
        <begin position="201"/>
        <end position="222"/>
    </location>
</feature>
<feature type="transmembrane region" description="Helical" evidence="1">
    <location>
        <begin position="138"/>
        <end position="156"/>
    </location>
</feature>